<evidence type="ECO:0000313" key="2">
    <source>
        <dbReference type="EMBL" id="VDN30558.1"/>
    </source>
</evidence>
<dbReference type="PANTHER" id="PTHR14735">
    <property type="entry name" value="COILED-COIL DOMAIN-CONTAINING PROTEIN 134"/>
    <property type="match status" value="1"/>
</dbReference>
<proteinExistence type="predicted"/>
<feature type="region of interest" description="Disordered" evidence="1">
    <location>
        <begin position="96"/>
        <end position="115"/>
    </location>
</feature>
<organism evidence="2 3">
    <name type="scientific">Dibothriocephalus latus</name>
    <name type="common">Fish tapeworm</name>
    <name type="synonym">Diphyllobothrium latum</name>
    <dbReference type="NCBI Taxonomy" id="60516"/>
    <lineage>
        <taxon>Eukaryota</taxon>
        <taxon>Metazoa</taxon>
        <taxon>Spiralia</taxon>
        <taxon>Lophotrochozoa</taxon>
        <taxon>Platyhelminthes</taxon>
        <taxon>Cestoda</taxon>
        <taxon>Eucestoda</taxon>
        <taxon>Diphyllobothriidea</taxon>
        <taxon>Diphyllobothriidae</taxon>
        <taxon>Dibothriocephalus</taxon>
    </lineage>
</organism>
<gene>
    <name evidence="2" type="ORF">DILT_LOCUS15559</name>
</gene>
<dbReference type="Proteomes" id="UP000281553">
    <property type="component" value="Unassembled WGS sequence"/>
</dbReference>
<sequence>MVVENCPFLADLIVRFPDSTREVLAPQRSQHNELITWAFEFARQSKFPSEIDLKLLTLAEQELNLIPRPKNYRNPFSDATKHQQLAELRELERRQEKQELRKKLRRPRLTPREDL</sequence>
<protein>
    <submittedName>
        <fullName evidence="2">Uncharacterized protein</fullName>
    </submittedName>
</protein>
<evidence type="ECO:0000256" key="1">
    <source>
        <dbReference type="SAM" id="MobiDB-lite"/>
    </source>
</evidence>
<dbReference type="EMBL" id="UYRU01079891">
    <property type="protein sequence ID" value="VDN30558.1"/>
    <property type="molecule type" value="Genomic_DNA"/>
</dbReference>
<name>A0A3P7N5I2_DIBLA</name>
<dbReference type="PANTHER" id="PTHR14735:SF1">
    <property type="entry name" value="COILED-COIL DOMAIN-CONTAINING PROTEIN 134"/>
    <property type="match status" value="1"/>
</dbReference>
<evidence type="ECO:0000313" key="3">
    <source>
        <dbReference type="Proteomes" id="UP000281553"/>
    </source>
</evidence>
<dbReference type="Pfam" id="PF15002">
    <property type="entry name" value="ERK-JNK_inhib"/>
    <property type="match status" value="1"/>
</dbReference>
<keyword evidence="3" id="KW-1185">Reference proteome</keyword>
<accession>A0A3P7N5I2</accession>
<reference evidence="2 3" key="1">
    <citation type="submission" date="2018-11" db="EMBL/GenBank/DDBJ databases">
        <authorList>
            <consortium name="Pathogen Informatics"/>
        </authorList>
    </citation>
    <scope>NUCLEOTIDE SEQUENCE [LARGE SCALE GENOMIC DNA]</scope>
</reference>
<dbReference type="AlphaFoldDB" id="A0A3P7N5I2"/>
<dbReference type="OrthoDB" id="5854099at2759"/>
<dbReference type="InterPro" id="IPR026321">
    <property type="entry name" value="CC134"/>
</dbReference>